<feature type="signal peptide" evidence="1">
    <location>
        <begin position="1"/>
        <end position="20"/>
    </location>
</feature>
<dbReference type="EMBL" id="CP006935">
    <property type="protein sequence ID" value="AHC40426.1"/>
    <property type="molecule type" value="Genomic_DNA"/>
</dbReference>
<proteinExistence type="predicted"/>
<evidence type="ECO:0000313" key="2">
    <source>
        <dbReference type="EMBL" id="AHC40426.1"/>
    </source>
</evidence>
<dbReference type="RefSeq" id="WP_024071434.1">
    <property type="nucleotide sequence ID" value="NC_023062.1"/>
</dbReference>
<name>A0ABM5P1T1_9MOLU</name>
<feature type="chain" id="PRO_5046097386" evidence="1">
    <location>
        <begin position="21"/>
        <end position="181"/>
    </location>
</feature>
<keyword evidence="3" id="KW-1185">Reference proteome</keyword>
<organism evidence="2 3">
    <name type="scientific">Mycoplasma ovis str. Michigan</name>
    <dbReference type="NCBI Taxonomy" id="1415773"/>
    <lineage>
        <taxon>Bacteria</taxon>
        <taxon>Bacillati</taxon>
        <taxon>Mycoplasmatota</taxon>
        <taxon>Mollicutes</taxon>
        <taxon>Mycoplasmataceae</taxon>
        <taxon>Mycoplasma</taxon>
    </lineage>
</organism>
<protein>
    <submittedName>
        <fullName evidence="2">Uncharacterized protein</fullName>
    </submittedName>
</protein>
<evidence type="ECO:0000256" key="1">
    <source>
        <dbReference type="SAM" id="SignalP"/>
    </source>
</evidence>
<gene>
    <name evidence="2" type="ORF">OVS_03370</name>
</gene>
<dbReference type="Proteomes" id="UP000018745">
    <property type="component" value="Chromosome"/>
</dbReference>
<accession>A0ABM5P1T1</accession>
<reference evidence="2 3" key="1">
    <citation type="journal article" date="2014" name="Genome Announc.">
        <title>Complete Genome Sequence of Mycoplasma ovis Strain Michigan, a Hemoplasma of Sheep with Two Distinct 16S rRNA Genes.</title>
        <authorList>
            <person name="Deshuillers P.L."/>
            <person name="Santos A.P."/>
            <person name="do Nascimento N.C."/>
            <person name="Hampel J.A."/>
            <person name="Bergin I.L."/>
            <person name="Dyson M.C."/>
            <person name="Messick J.B."/>
        </authorList>
    </citation>
    <scope>NUCLEOTIDE SEQUENCE [LARGE SCALE GENOMIC DNA]</scope>
    <source>
        <strain evidence="2 3">Michigan</strain>
    </source>
</reference>
<evidence type="ECO:0000313" key="3">
    <source>
        <dbReference type="Proteomes" id="UP000018745"/>
    </source>
</evidence>
<keyword evidence="1" id="KW-0732">Signal</keyword>
<sequence length="181" mass="20092">MSFSLVIKIVALASTTTAITAPVLLTTMPSNSPAIIDKNLDTYNLRSVSLYETDCFIIETKENEKDKIFACNNKKYYWYSLSENKLTKLEDVKTLGGSQVTSIFIDTDNQKKTKAWTMVDESWKAFSAGISLGIGDISNTNGYCVLTYAMYGEKTGMCLECFATKNRSLGLIKLIPLVESN</sequence>